<dbReference type="GO" id="GO:0006352">
    <property type="term" value="P:DNA-templated transcription initiation"/>
    <property type="evidence" value="ECO:0007669"/>
    <property type="project" value="InterPro"/>
</dbReference>
<evidence type="ECO:0000256" key="5">
    <source>
        <dbReference type="ARBA" id="ARBA00023015"/>
    </source>
</evidence>
<evidence type="ECO:0000313" key="12">
    <source>
        <dbReference type="Proteomes" id="UP000677305"/>
    </source>
</evidence>
<dbReference type="NCBIfam" id="TIGR02395">
    <property type="entry name" value="rpoN_sigma"/>
    <property type="match status" value="1"/>
</dbReference>
<keyword evidence="2" id="KW-0240">DNA-directed RNA polymerase</keyword>
<feature type="domain" description="RNA polymerase sigma factor 54 DNA-binding" evidence="9">
    <location>
        <begin position="292"/>
        <end position="453"/>
    </location>
</feature>
<dbReference type="AlphaFoldDB" id="A0A8J8SBR7"/>
<keyword evidence="4" id="KW-0548">Nucleotidyltransferase</keyword>
<accession>A0A8J8SBR7</accession>
<sequence length="455" mass="52724">MDFGLNIEQKQITSYKTILSSEILQMPYTDLEHYLYEQTLDNPILDIMPAYQNNDDPAVLEINQRISSHDEPDRYHRRNFESSNNDTVNWVETQENQETLQNYLWSQLLTRFWPNNWEIPLRYILDSLDEKGYFIDSLELLTKQYSISIDQAEEMLTLVQSLNPAGIGARNLEECLCLQLSRQGILTSDFQTFIHSNLNLIIKNQLAAITRNTGLPLSTVKNYFNIIQNLNPWPGALFSSSEKTLYITPDVTVINTENGFEIQLNDSIIPKIIFNDYYIKLYEESENNEVHDYLQKKIQQAKLLEQCIQQRYSTLTSIIKTLLNMQQEFFHNGPSYLKPLKQSDVADILGIHVSTISRACNQKYLRCSWGTFQLNHFFVRAASVTKSDSTTSLVTTLDVKQALCTLIEQEDKSKPYSDRILAELLSQQGFQISRRTITKYRKELSIPGTTGRKIY</sequence>
<keyword evidence="12" id="KW-1185">Reference proteome</keyword>
<dbReference type="GO" id="GO:0001216">
    <property type="term" value="F:DNA-binding transcription activator activity"/>
    <property type="evidence" value="ECO:0007669"/>
    <property type="project" value="InterPro"/>
</dbReference>
<dbReference type="PRINTS" id="PR00045">
    <property type="entry name" value="SIGMA54FCT"/>
</dbReference>
<evidence type="ECO:0000259" key="9">
    <source>
        <dbReference type="Pfam" id="PF04552"/>
    </source>
</evidence>
<dbReference type="GO" id="GO:0000428">
    <property type="term" value="C:DNA-directed RNA polymerase complex"/>
    <property type="evidence" value="ECO:0007669"/>
    <property type="project" value="UniProtKB-KW"/>
</dbReference>
<dbReference type="GO" id="GO:0016779">
    <property type="term" value="F:nucleotidyltransferase activity"/>
    <property type="evidence" value="ECO:0007669"/>
    <property type="project" value="UniProtKB-KW"/>
</dbReference>
<evidence type="ECO:0000256" key="6">
    <source>
        <dbReference type="ARBA" id="ARBA00023082"/>
    </source>
</evidence>
<organism evidence="11 12">
    <name type="scientific">Vallitalea guaymasensis</name>
    <dbReference type="NCBI Taxonomy" id="1185412"/>
    <lineage>
        <taxon>Bacteria</taxon>
        <taxon>Bacillati</taxon>
        <taxon>Bacillota</taxon>
        <taxon>Clostridia</taxon>
        <taxon>Lachnospirales</taxon>
        <taxon>Vallitaleaceae</taxon>
        <taxon>Vallitalea</taxon>
    </lineage>
</organism>
<evidence type="ECO:0000256" key="4">
    <source>
        <dbReference type="ARBA" id="ARBA00022695"/>
    </source>
</evidence>
<keyword evidence="3" id="KW-0808">Transferase</keyword>
<dbReference type="PROSITE" id="PS00718">
    <property type="entry name" value="SIGMA54_2"/>
    <property type="match status" value="1"/>
</dbReference>
<dbReference type="Gene3D" id="1.10.10.1330">
    <property type="entry name" value="RNA polymerase sigma-54 factor, core-binding domain"/>
    <property type="match status" value="1"/>
</dbReference>
<dbReference type="InterPro" id="IPR007634">
    <property type="entry name" value="RNA_pol_sigma_54_DNA-bd"/>
</dbReference>
<evidence type="ECO:0000256" key="2">
    <source>
        <dbReference type="ARBA" id="ARBA00022478"/>
    </source>
</evidence>
<name>A0A8J8SBR7_9FIRM</name>
<keyword evidence="7" id="KW-0238">DNA-binding</keyword>
<feature type="domain" description="RNA polymerase sigma factor 54 core-binding" evidence="10">
    <location>
        <begin position="92"/>
        <end position="278"/>
    </location>
</feature>
<dbReference type="Proteomes" id="UP000677305">
    <property type="component" value="Chromosome"/>
</dbReference>
<dbReference type="PANTHER" id="PTHR32248:SF4">
    <property type="entry name" value="RNA POLYMERASE SIGMA-54 FACTOR"/>
    <property type="match status" value="1"/>
</dbReference>
<comment type="similarity">
    <text evidence="1">Belongs to the sigma-54 factor family.</text>
</comment>
<evidence type="ECO:0000256" key="8">
    <source>
        <dbReference type="ARBA" id="ARBA00023163"/>
    </source>
</evidence>
<dbReference type="KEGG" id="vgu:HYG85_07090"/>
<reference evidence="11 12" key="1">
    <citation type="submission" date="2020-07" db="EMBL/GenBank/DDBJ databases">
        <title>Vallitalea guaymasensis genome.</title>
        <authorList>
            <person name="Postec A."/>
        </authorList>
    </citation>
    <scope>NUCLEOTIDE SEQUENCE [LARGE SCALE GENOMIC DNA]</scope>
    <source>
        <strain evidence="11 12">Ra1766G1</strain>
    </source>
</reference>
<dbReference type="EMBL" id="CP058561">
    <property type="protein sequence ID" value="QUH28690.1"/>
    <property type="molecule type" value="Genomic_DNA"/>
</dbReference>
<dbReference type="InterPro" id="IPR007046">
    <property type="entry name" value="RNA_pol_sigma_54_core-bd"/>
</dbReference>
<dbReference type="Pfam" id="PF04963">
    <property type="entry name" value="Sigma54_CBD"/>
    <property type="match status" value="1"/>
</dbReference>
<proteinExistence type="inferred from homology"/>
<evidence type="ECO:0000256" key="3">
    <source>
        <dbReference type="ARBA" id="ARBA00022679"/>
    </source>
</evidence>
<keyword evidence="5" id="KW-0805">Transcription regulation</keyword>
<dbReference type="PROSITE" id="PS50044">
    <property type="entry name" value="SIGMA54_3"/>
    <property type="match status" value="1"/>
</dbReference>
<dbReference type="Pfam" id="PF04552">
    <property type="entry name" value="Sigma54_DBD"/>
    <property type="match status" value="1"/>
</dbReference>
<protein>
    <submittedName>
        <fullName evidence="11">RNA polymerase factor sigma-54</fullName>
    </submittedName>
</protein>
<evidence type="ECO:0000256" key="1">
    <source>
        <dbReference type="ARBA" id="ARBA00008798"/>
    </source>
</evidence>
<evidence type="ECO:0000259" key="10">
    <source>
        <dbReference type="Pfam" id="PF04963"/>
    </source>
</evidence>
<dbReference type="InterPro" id="IPR000394">
    <property type="entry name" value="RNA_pol_sigma_54"/>
</dbReference>
<gene>
    <name evidence="11" type="primary">rpoN</name>
    <name evidence="11" type="ORF">HYG85_07090</name>
</gene>
<dbReference type="PANTHER" id="PTHR32248">
    <property type="entry name" value="RNA POLYMERASE SIGMA-54 FACTOR"/>
    <property type="match status" value="1"/>
</dbReference>
<evidence type="ECO:0000313" key="11">
    <source>
        <dbReference type="EMBL" id="QUH28690.1"/>
    </source>
</evidence>
<keyword evidence="6" id="KW-0731">Sigma factor</keyword>
<dbReference type="GO" id="GO:0016987">
    <property type="term" value="F:sigma factor activity"/>
    <property type="evidence" value="ECO:0007669"/>
    <property type="project" value="UniProtKB-KW"/>
</dbReference>
<dbReference type="PIRSF" id="PIRSF000774">
    <property type="entry name" value="RpoN"/>
    <property type="match status" value="1"/>
</dbReference>
<keyword evidence="8" id="KW-0804">Transcription</keyword>
<dbReference type="RefSeq" id="WP_212692902.1">
    <property type="nucleotide sequence ID" value="NZ_CP058561.1"/>
</dbReference>
<dbReference type="GO" id="GO:0003677">
    <property type="term" value="F:DNA binding"/>
    <property type="evidence" value="ECO:0007669"/>
    <property type="project" value="UniProtKB-KW"/>
</dbReference>
<evidence type="ECO:0000256" key="7">
    <source>
        <dbReference type="ARBA" id="ARBA00023125"/>
    </source>
</evidence>
<dbReference type="Gene3D" id="1.10.10.60">
    <property type="entry name" value="Homeodomain-like"/>
    <property type="match status" value="1"/>
</dbReference>
<dbReference type="Pfam" id="PF00309">
    <property type="entry name" value="Sigma54_AID"/>
    <property type="match status" value="1"/>
</dbReference>
<dbReference type="InterPro" id="IPR038709">
    <property type="entry name" value="RpoN_core-bd_sf"/>
</dbReference>